<name>A0ABW4HCX2_9FLAO</name>
<evidence type="ECO:0000313" key="3">
    <source>
        <dbReference type="Proteomes" id="UP001597138"/>
    </source>
</evidence>
<dbReference type="EMBL" id="JBHUDZ010000012">
    <property type="protein sequence ID" value="MFD1603359.1"/>
    <property type="molecule type" value="Genomic_DNA"/>
</dbReference>
<dbReference type="GO" id="GO:0016301">
    <property type="term" value="F:kinase activity"/>
    <property type="evidence" value="ECO:0007669"/>
    <property type="project" value="UniProtKB-KW"/>
</dbReference>
<keyword evidence="2" id="KW-0808">Transferase</keyword>
<protein>
    <submittedName>
        <fullName evidence="2">Nucleotide kinase domain-containing protein</fullName>
    </submittedName>
</protein>
<dbReference type="RefSeq" id="WP_379815301.1">
    <property type="nucleotide sequence ID" value="NZ_JBHUDZ010000012.1"/>
</dbReference>
<organism evidence="2 3">
    <name type="scientific">Flavobacterium artemisiae</name>
    <dbReference type="NCBI Taxonomy" id="2126556"/>
    <lineage>
        <taxon>Bacteria</taxon>
        <taxon>Pseudomonadati</taxon>
        <taxon>Bacteroidota</taxon>
        <taxon>Flavobacteriia</taxon>
        <taxon>Flavobacteriales</taxon>
        <taxon>Flavobacteriaceae</taxon>
        <taxon>Flavobacterium</taxon>
    </lineage>
</organism>
<reference evidence="3" key="1">
    <citation type="journal article" date="2019" name="Int. J. Syst. Evol. Microbiol.">
        <title>The Global Catalogue of Microorganisms (GCM) 10K type strain sequencing project: providing services to taxonomists for standard genome sequencing and annotation.</title>
        <authorList>
            <consortium name="The Broad Institute Genomics Platform"/>
            <consortium name="The Broad Institute Genome Sequencing Center for Infectious Disease"/>
            <person name="Wu L."/>
            <person name="Ma J."/>
        </authorList>
    </citation>
    <scope>NUCLEOTIDE SEQUENCE [LARGE SCALE GENOMIC DNA]</scope>
    <source>
        <strain evidence="3">CCUG 70865</strain>
    </source>
</reference>
<keyword evidence="3" id="KW-1185">Reference proteome</keyword>
<keyword evidence="2" id="KW-0418">Kinase</keyword>
<dbReference type="Proteomes" id="UP001597138">
    <property type="component" value="Unassembled WGS sequence"/>
</dbReference>
<gene>
    <name evidence="2" type="ORF">ACFSC2_11480</name>
</gene>
<evidence type="ECO:0000259" key="1">
    <source>
        <dbReference type="Pfam" id="PF18723"/>
    </source>
</evidence>
<evidence type="ECO:0000313" key="2">
    <source>
        <dbReference type="EMBL" id="MFD1603359.1"/>
    </source>
</evidence>
<feature type="domain" description="5-hmdU DNA kinase helical" evidence="1">
    <location>
        <begin position="17"/>
        <end position="293"/>
    </location>
</feature>
<accession>A0ABW4HCX2</accession>
<dbReference type="Pfam" id="PF18723">
    <property type="entry name" value="HMUDK_hel"/>
    <property type="match status" value="1"/>
</dbReference>
<comment type="caution">
    <text evidence="2">The sequence shown here is derived from an EMBL/GenBank/DDBJ whole genome shotgun (WGS) entry which is preliminary data.</text>
</comment>
<dbReference type="InterPro" id="IPR040684">
    <property type="entry name" value="HMUDK_hel"/>
</dbReference>
<sequence>MKNITVLNKRLKPKASIVYDTYWKFATERQNVFFKRFKNSQYPWSTDLILNEYKFTNTYRATDRVSQYLIKNVIYNGSQTPSEIFFRIILFKIFNKIETWEFLKHQLKEISWETYSFNKYNSILSELMNNKIAIYSAAYIMASGKSSFHETKKHQNHLKLVEMMMNSNLVNKLMKAKNMAIGYNILKEYPTIGEFLAYQYITDINYSTLTSYSEQEFTKAGPGAKDGITKCFSSLGEYNYEDVIKMMTDIQESEFERLGLYFNNLWGRPLQLIDIQNIFCEVDKYSRVAHSEILGKSDRTRIKQKFKFEKKEKIELFFPPKWNINHLII</sequence>
<proteinExistence type="predicted"/>